<feature type="domain" description="DUF2231" evidence="2">
    <location>
        <begin position="43"/>
        <end position="163"/>
    </location>
</feature>
<keyword evidence="1" id="KW-1133">Transmembrane helix</keyword>
<feature type="transmembrane region" description="Helical" evidence="1">
    <location>
        <begin position="139"/>
        <end position="160"/>
    </location>
</feature>
<comment type="caution">
    <text evidence="3">The sequence shown here is derived from an EMBL/GenBank/DDBJ whole genome shotgun (WGS) entry which is preliminary data.</text>
</comment>
<feature type="transmembrane region" description="Helical" evidence="1">
    <location>
        <begin position="112"/>
        <end position="132"/>
    </location>
</feature>
<dbReference type="InterPro" id="IPR019251">
    <property type="entry name" value="DUF2231_TM"/>
</dbReference>
<sequence length="183" mass="18846">MRATDAIESRAALDSPAAALRGVADRVLAQPRLQALLRGVPLGHAAHPLLTDVPIGMWVSASALDLLAPVAGRRASQRLVGLGVLAAAPTVLTGLADWRASEPLDERVRRVGVVHAAANATATAFYAGSWLARRRGRHTVGVALALAGGTVAGVGGYLGGHLTLVRRAPLVDPHEPVPPTASR</sequence>
<keyword evidence="1" id="KW-0472">Membrane</keyword>
<evidence type="ECO:0000313" key="4">
    <source>
        <dbReference type="Proteomes" id="UP000722125"/>
    </source>
</evidence>
<accession>A0ABS5TZE3</accession>
<evidence type="ECO:0000313" key="3">
    <source>
        <dbReference type="EMBL" id="MBT0994509.1"/>
    </source>
</evidence>
<reference evidence="3 4" key="1">
    <citation type="submission" date="2021-05" db="EMBL/GenBank/DDBJ databases">
        <title>Description of Cellulomonas sp. DKR-3 sp. nov.</title>
        <authorList>
            <person name="Dahal R.H."/>
            <person name="Chaudhary D.K."/>
        </authorList>
    </citation>
    <scope>NUCLEOTIDE SEQUENCE [LARGE SCALE GENOMIC DNA]</scope>
    <source>
        <strain evidence="3 4">DKR-3</strain>
    </source>
</reference>
<dbReference type="Proteomes" id="UP000722125">
    <property type="component" value="Unassembled WGS sequence"/>
</dbReference>
<protein>
    <recommendedName>
        <fullName evidence="2">DUF2231 domain-containing protein</fullName>
    </recommendedName>
</protein>
<evidence type="ECO:0000259" key="2">
    <source>
        <dbReference type="Pfam" id="PF09990"/>
    </source>
</evidence>
<keyword evidence="4" id="KW-1185">Reference proteome</keyword>
<dbReference type="Pfam" id="PF09990">
    <property type="entry name" value="DUF2231"/>
    <property type="match status" value="1"/>
</dbReference>
<gene>
    <name evidence="3" type="ORF">KIN34_09440</name>
</gene>
<organism evidence="3 4">
    <name type="scientific">Cellulomonas fulva</name>
    <dbReference type="NCBI Taxonomy" id="2835530"/>
    <lineage>
        <taxon>Bacteria</taxon>
        <taxon>Bacillati</taxon>
        <taxon>Actinomycetota</taxon>
        <taxon>Actinomycetes</taxon>
        <taxon>Micrococcales</taxon>
        <taxon>Cellulomonadaceae</taxon>
        <taxon>Cellulomonas</taxon>
    </lineage>
</organism>
<feature type="transmembrane region" description="Helical" evidence="1">
    <location>
        <begin position="79"/>
        <end position="100"/>
    </location>
</feature>
<proteinExistence type="predicted"/>
<evidence type="ECO:0000256" key="1">
    <source>
        <dbReference type="SAM" id="Phobius"/>
    </source>
</evidence>
<name>A0ABS5TZE3_9CELL</name>
<dbReference type="EMBL" id="JAHBOH010000001">
    <property type="protein sequence ID" value="MBT0994509.1"/>
    <property type="molecule type" value="Genomic_DNA"/>
</dbReference>
<keyword evidence="1" id="KW-0812">Transmembrane</keyword>